<comment type="caution">
    <text evidence="2">The sequence shown here is derived from an EMBL/GenBank/DDBJ whole genome shotgun (WGS) entry which is preliminary data.</text>
</comment>
<dbReference type="GO" id="GO:0004497">
    <property type="term" value="F:monooxygenase activity"/>
    <property type="evidence" value="ECO:0007669"/>
    <property type="project" value="InterPro"/>
</dbReference>
<feature type="transmembrane region" description="Helical" evidence="1">
    <location>
        <begin position="23"/>
        <end position="41"/>
    </location>
</feature>
<dbReference type="InterPro" id="IPR036396">
    <property type="entry name" value="Cyt_P450_sf"/>
</dbReference>
<reference evidence="2 3" key="1">
    <citation type="submission" date="2024-01" db="EMBL/GenBank/DDBJ databases">
        <title>A draft genome for a cacao thread blight-causing isolate of Paramarasmius palmivorus.</title>
        <authorList>
            <person name="Baruah I.K."/>
            <person name="Bukari Y."/>
            <person name="Amoako-Attah I."/>
            <person name="Meinhardt L.W."/>
            <person name="Bailey B.A."/>
            <person name="Cohen S.P."/>
        </authorList>
    </citation>
    <scope>NUCLEOTIDE SEQUENCE [LARGE SCALE GENOMIC DNA]</scope>
    <source>
        <strain evidence="2 3">GH-12</strain>
    </source>
</reference>
<sequence length="98" mass="11053">MKIEAHKTSGGTRVTINMATSSLIEYFLLVVLFVLSSLLFVQRRRKTQRLPLPPGPKPLPLVGNLLDLPTSFEWITFAEWGRKFGTLRISRAADQLIS</sequence>
<evidence type="ECO:0000256" key="1">
    <source>
        <dbReference type="SAM" id="Phobius"/>
    </source>
</evidence>
<proteinExistence type="predicted"/>
<evidence type="ECO:0008006" key="4">
    <source>
        <dbReference type="Google" id="ProtNLM"/>
    </source>
</evidence>
<dbReference type="Proteomes" id="UP001383192">
    <property type="component" value="Unassembled WGS sequence"/>
</dbReference>
<name>A0AAW0B9Y5_9AGAR</name>
<dbReference type="AlphaFoldDB" id="A0AAW0B9Y5"/>
<gene>
    <name evidence="2" type="ORF">VNI00_016826</name>
</gene>
<keyword evidence="3" id="KW-1185">Reference proteome</keyword>
<evidence type="ECO:0000313" key="3">
    <source>
        <dbReference type="Proteomes" id="UP001383192"/>
    </source>
</evidence>
<dbReference type="EMBL" id="JAYKXP010000142">
    <property type="protein sequence ID" value="KAK7022936.1"/>
    <property type="molecule type" value="Genomic_DNA"/>
</dbReference>
<keyword evidence="1" id="KW-0472">Membrane</keyword>
<keyword evidence="1" id="KW-0812">Transmembrane</keyword>
<dbReference type="GO" id="GO:0016705">
    <property type="term" value="F:oxidoreductase activity, acting on paired donors, with incorporation or reduction of molecular oxygen"/>
    <property type="evidence" value="ECO:0007669"/>
    <property type="project" value="InterPro"/>
</dbReference>
<accession>A0AAW0B9Y5</accession>
<dbReference type="GO" id="GO:0005506">
    <property type="term" value="F:iron ion binding"/>
    <property type="evidence" value="ECO:0007669"/>
    <property type="project" value="InterPro"/>
</dbReference>
<evidence type="ECO:0000313" key="2">
    <source>
        <dbReference type="EMBL" id="KAK7022936.1"/>
    </source>
</evidence>
<dbReference type="SUPFAM" id="SSF48264">
    <property type="entry name" value="Cytochrome P450"/>
    <property type="match status" value="1"/>
</dbReference>
<protein>
    <recommendedName>
        <fullName evidence="4">Cytochrome P450</fullName>
    </recommendedName>
</protein>
<dbReference type="GO" id="GO:0020037">
    <property type="term" value="F:heme binding"/>
    <property type="evidence" value="ECO:0007669"/>
    <property type="project" value="InterPro"/>
</dbReference>
<keyword evidence="1" id="KW-1133">Transmembrane helix</keyword>
<dbReference type="Gene3D" id="1.10.630.10">
    <property type="entry name" value="Cytochrome P450"/>
    <property type="match status" value="1"/>
</dbReference>
<organism evidence="2 3">
    <name type="scientific">Paramarasmius palmivorus</name>
    <dbReference type="NCBI Taxonomy" id="297713"/>
    <lineage>
        <taxon>Eukaryota</taxon>
        <taxon>Fungi</taxon>
        <taxon>Dikarya</taxon>
        <taxon>Basidiomycota</taxon>
        <taxon>Agaricomycotina</taxon>
        <taxon>Agaricomycetes</taxon>
        <taxon>Agaricomycetidae</taxon>
        <taxon>Agaricales</taxon>
        <taxon>Marasmiineae</taxon>
        <taxon>Marasmiaceae</taxon>
        <taxon>Paramarasmius</taxon>
    </lineage>
</organism>